<proteinExistence type="predicted"/>
<evidence type="ECO:0000259" key="1">
    <source>
        <dbReference type="PROSITE" id="PS51704"/>
    </source>
</evidence>
<dbReference type="NCBIfam" id="NF006989">
    <property type="entry name" value="PRK09454.1"/>
    <property type="match status" value="1"/>
</dbReference>
<dbReference type="PANTHER" id="PTHR46211">
    <property type="entry name" value="GLYCEROPHOSPHORYL DIESTER PHOSPHODIESTERASE"/>
    <property type="match status" value="1"/>
</dbReference>
<dbReference type="InterPro" id="IPR030395">
    <property type="entry name" value="GP_PDE_dom"/>
</dbReference>
<dbReference type="RefSeq" id="WP_108623244.1">
    <property type="nucleotide sequence ID" value="NZ_CP028901.1"/>
</dbReference>
<sequence length="252" mass="28044">MKQKDWPYPQWIAHRGAGLHAPENTLAAFRYGYQAGYRMFECDAKLTADHQIILLHDATLDRTTNGTGLASEVSWDQAQRLDAGQWHSTLYAGEPVATLDRLNAFCQANDCMLNIEIKPVPGHELITGTLIAQAACAAWQECEIKPLLSSFSVDALRAAMEAAPELARAQLMHTLRPQWQSTVNELQCHALICNHEIVSADIVGSVHEMGMRCLSYTVNDELTARRLINLGIDGLITDEVERFDPRNGFKSI</sequence>
<dbReference type="Gene3D" id="3.20.20.190">
    <property type="entry name" value="Phosphatidylinositol (PI) phosphodiesterase"/>
    <property type="match status" value="1"/>
</dbReference>
<gene>
    <name evidence="2" type="ORF">DBV39_11575</name>
</gene>
<dbReference type="GO" id="GO:0008081">
    <property type="term" value="F:phosphoric diester hydrolase activity"/>
    <property type="evidence" value="ECO:0007669"/>
    <property type="project" value="InterPro"/>
</dbReference>
<evidence type="ECO:0000313" key="3">
    <source>
        <dbReference type="Proteomes" id="UP000244571"/>
    </source>
</evidence>
<dbReference type="PANTHER" id="PTHR46211:SF1">
    <property type="entry name" value="GLYCEROPHOSPHODIESTER PHOSPHODIESTERASE, CYTOPLASMIC"/>
    <property type="match status" value="1"/>
</dbReference>
<name>A0A2R4XPV3_9BURK</name>
<evidence type="ECO:0000313" key="2">
    <source>
        <dbReference type="EMBL" id="AWB35788.1"/>
    </source>
</evidence>
<reference evidence="2 3" key="1">
    <citation type="submission" date="2018-04" db="EMBL/GenBank/DDBJ databases">
        <title>Bordetella sp. HZ20 isolated from seawater.</title>
        <authorList>
            <person name="Sun C."/>
        </authorList>
    </citation>
    <scope>NUCLEOTIDE SEQUENCE [LARGE SCALE GENOMIC DNA]</scope>
    <source>
        <strain evidence="2 3">HZ20</strain>
    </source>
</reference>
<dbReference type="Pfam" id="PF03009">
    <property type="entry name" value="GDPD"/>
    <property type="match status" value="1"/>
</dbReference>
<dbReference type="GO" id="GO:0006629">
    <property type="term" value="P:lipid metabolic process"/>
    <property type="evidence" value="ECO:0007669"/>
    <property type="project" value="InterPro"/>
</dbReference>
<protein>
    <submittedName>
        <fullName evidence="2">Glycerophosphodiester phosphodiesterase</fullName>
    </submittedName>
</protein>
<dbReference type="KEGG" id="boz:DBV39_11575"/>
<dbReference type="AlphaFoldDB" id="A0A2R4XPV3"/>
<dbReference type="Proteomes" id="UP000244571">
    <property type="component" value="Chromosome"/>
</dbReference>
<dbReference type="EMBL" id="CP028901">
    <property type="protein sequence ID" value="AWB35788.1"/>
    <property type="molecule type" value="Genomic_DNA"/>
</dbReference>
<dbReference type="InterPro" id="IPR017946">
    <property type="entry name" value="PLC-like_Pdiesterase_TIM-brl"/>
</dbReference>
<dbReference type="PROSITE" id="PS51704">
    <property type="entry name" value="GP_PDE"/>
    <property type="match status" value="1"/>
</dbReference>
<organism evidence="2 3">
    <name type="scientific">Orrella marina</name>
    <dbReference type="NCBI Taxonomy" id="2163011"/>
    <lineage>
        <taxon>Bacteria</taxon>
        <taxon>Pseudomonadati</taxon>
        <taxon>Pseudomonadota</taxon>
        <taxon>Betaproteobacteria</taxon>
        <taxon>Burkholderiales</taxon>
        <taxon>Alcaligenaceae</taxon>
        <taxon>Orrella</taxon>
    </lineage>
</organism>
<accession>A0A2R4XPV3</accession>
<dbReference type="OrthoDB" id="9795622at2"/>
<dbReference type="SUPFAM" id="SSF51695">
    <property type="entry name" value="PLC-like phosphodiesterases"/>
    <property type="match status" value="1"/>
</dbReference>
<feature type="domain" description="GP-PDE" evidence="1">
    <location>
        <begin position="9"/>
        <end position="247"/>
    </location>
</feature>
<keyword evidence="3" id="KW-1185">Reference proteome</keyword>